<evidence type="ECO:0000313" key="2">
    <source>
        <dbReference type="EMBL" id="KKT85266.1"/>
    </source>
</evidence>
<name>A0A0G1KNL2_9BACT</name>
<dbReference type="Proteomes" id="UP000034797">
    <property type="component" value="Unassembled WGS sequence"/>
</dbReference>
<keyword evidence="1" id="KW-0812">Transmembrane</keyword>
<sequence>MLIEIVVAVGIIGLVLIGVSDLMTRSVGVVSFQKQKKEALMIITKKLNDYKTERDTNPDNFYTTVESSTIDPCVIDKPYKCLVTVDKTVDAVKISITAQWQDGGRPYETSLSQSLS</sequence>
<proteinExistence type="predicted"/>
<feature type="non-terminal residue" evidence="2">
    <location>
        <position position="116"/>
    </location>
</feature>
<gene>
    <name evidence="2" type="ORF">UW84_C0038G0016</name>
</gene>
<dbReference type="AlphaFoldDB" id="A0A0G1KNL2"/>
<organism evidence="2 3">
    <name type="scientific">Candidatus Collierbacteria bacterium GW2011_GWA2_44_99</name>
    <dbReference type="NCBI Taxonomy" id="1618380"/>
    <lineage>
        <taxon>Bacteria</taxon>
        <taxon>Candidatus Collieribacteriota</taxon>
    </lineage>
</organism>
<feature type="transmembrane region" description="Helical" evidence="1">
    <location>
        <begin position="6"/>
        <end position="24"/>
    </location>
</feature>
<reference evidence="2 3" key="1">
    <citation type="journal article" date="2015" name="Nature">
        <title>rRNA introns, odd ribosomes, and small enigmatic genomes across a large radiation of phyla.</title>
        <authorList>
            <person name="Brown C.T."/>
            <person name="Hug L.A."/>
            <person name="Thomas B.C."/>
            <person name="Sharon I."/>
            <person name="Castelle C.J."/>
            <person name="Singh A."/>
            <person name="Wilkins M.J."/>
            <person name="Williams K.H."/>
            <person name="Banfield J.F."/>
        </authorList>
    </citation>
    <scope>NUCLEOTIDE SEQUENCE [LARGE SCALE GENOMIC DNA]</scope>
</reference>
<evidence type="ECO:0000313" key="3">
    <source>
        <dbReference type="Proteomes" id="UP000034797"/>
    </source>
</evidence>
<accession>A0A0G1KNL2</accession>
<evidence type="ECO:0000256" key="1">
    <source>
        <dbReference type="SAM" id="Phobius"/>
    </source>
</evidence>
<dbReference type="EMBL" id="LCJW01000038">
    <property type="protein sequence ID" value="KKT85266.1"/>
    <property type="molecule type" value="Genomic_DNA"/>
</dbReference>
<comment type="caution">
    <text evidence="2">The sequence shown here is derived from an EMBL/GenBank/DDBJ whole genome shotgun (WGS) entry which is preliminary data.</text>
</comment>
<keyword evidence="1" id="KW-1133">Transmembrane helix</keyword>
<keyword evidence="1" id="KW-0472">Membrane</keyword>
<protein>
    <submittedName>
        <fullName evidence="2">Uncharacterized protein</fullName>
    </submittedName>
</protein>